<evidence type="ECO:0000313" key="2">
    <source>
        <dbReference type="Proteomes" id="UP000054988"/>
    </source>
</evidence>
<name>A0A0W0F604_MONRR</name>
<gene>
    <name evidence="1" type="ORF">WG66_15669</name>
</gene>
<dbReference type="Proteomes" id="UP000054988">
    <property type="component" value="Unassembled WGS sequence"/>
</dbReference>
<accession>A0A0W0F604</accession>
<sequence length="11" mass="1272">MSKAIEDTHLQ</sequence>
<organism evidence="1 2">
    <name type="scientific">Moniliophthora roreri</name>
    <name type="common">Frosty pod rot fungus</name>
    <name type="synonym">Monilia roreri</name>
    <dbReference type="NCBI Taxonomy" id="221103"/>
    <lineage>
        <taxon>Eukaryota</taxon>
        <taxon>Fungi</taxon>
        <taxon>Dikarya</taxon>
        <taxon>Basidiomycota</taxon>
        <taxon>Agaricomycotina</taxon>
        <taxon>Agaricomycetes</taxon>
        <taxon>Agaricomycetidae</taxon>
        <taxon>Agaricales</taxon>
        <taxon>Marasmiineae</taxon>
        <taxon>Marasmiaceae</taxon>
        <taxon>Moniliophthora</taxon>
    </lineage>
</organism>
<comment type="caution">
    <text evidence="1">The sequence shown here is derived from an EMBL/GenBank/DDBJ whole genome shotgun (WGS) entry which is preliminary data.</text>
</comment>
<protein>
    <submittedName>
        <fullName evidence="1">Uncharacterized protein</fullName>
    </submittedName>
</protein>
<proteinExistence type="predicted"/>
<dbReference type="EMBL" id="LATX01002297">
    <property type="protein sequence ID" value="KTB31753.1"/>
    <property type="molecule type" value="Genomic_DNA"/>
</dbReference>
<evidence type="ECO:0000313" key="1">
    <source>
        <dbReference type="EMBL" id="KTB31753.1"/>
    </source>
</evidence>
<reference evidence="1 2" key="1">
    <citation type="submission" date="2015-12" db="EMBL/GenBank/DDBJ databases">
        <title>Draft genome sequence of Moniliophthora roreri, the causal agent of frosty pod rot of cacao.</title>
        <authorList>
            <person name="Aime M.C."/>
            <person name="Diaz-Valderrama J.R."/>
            <person name="Kijpornyongpan T."/>
            <person name="Phillips-Mora W."/>
        </authorList>
    </citation>
    <scope>NUCLEOTIDE SEQUENCE [LARGE SCALE GENOMIC DNA]</scope>
    <source>
        <strain evidence="1 2">MCA 2952</strain>
    </source>
</reference>